<dbReference type="Proteomes" id="UP001055303">
    <property type="component" value="Unassembled WGS sequence"/>
</dbReference>
<sequence>MTRGRKPDSPALQTAKGSPGKRALAKRMGVRTTRLAANDPLSPPKFLRELKAHDDKGYDVALRIWSELAPQLRKRNLLDKMDRYAFARWCVYQAEWIEATRTIAREGMTRIVATVSGDEMPRRHPAAAHRDRVELAMGKLEEAYGLTPADRYKVMRDQAAAPLGGLFDREDEASDQPAAPPPSLSVDPVGFLADRSTPPPGTRLS</sequence>
<dbReference type="Proteomes" id="UP000401717">
    <property type="component" value="Unassembled WGS sequence"/>
</dbReference>
<evidence type="ECO:0008006" key="6">
    <source>
        <dbReference type="Google" id="ProtNLM"/>
    </source>
</evidence>
<evidence type="ECO:0000313" key="3">
    <source>
        <dbReference type="EMBL" id="VUF15088.1"/>
    </source>
</evidence>
<name>A0A564G558_9HYPH</name>
<organism evidence="3 4">
    <name type="scientific">Methylobacterium dankookense</name>
    <dbReference type="NCBI Taxonomy" id="560405"/>
    <lineage>
        <taxon>Bacteria</taxon>
        <taxon>Pseudomonadati</taxon>
        <taxon>Pseudomonadota</taxon>
        <taxon>Alphaproteobacteria</taxon>
        <taxon>Hyphomicrobiales</taxon>
        <taxon>Methylobacteriaceae</taxon>
        <taxon>Methylobacterium</taxon>
    </lineage>
</organism>
<keyword evidence="5" id="KW-1185">Reference proteome</keyword>
<proteinExistence type="predicted"/>
<feature type="region of interest" description="Disordered" evidence="1">
    <location>
        <begin position="164"/>
        <end position="205"/>
    </location>
</feature>
<evidence type="ECO:0000313" key="4">
    <source>
        <dbReference type="Proteomes" id="UP000401717"/>
    </source>
</evidence>
<evidence type="ECO:0000313" key="2">
    <source>
        <dbReference type="EMBL" id="GJD58137.1"/>
    </source>
</evidence>
<dbReference type="RefSeq" id="WP_144767396.1">
    <property type="nucleotide sequence ID" value="NZ_BPQI01000133.1"/>
</dbReference>
<dbReference type="EMBL" id="CABFVH010000046">
    <property type="protein sequence ID" value="VUF15088.1"/>
    <property type="molecule type" value="Genomic_DNA"/>
</dbReference>
<dbReference type="AlphaFoldDB" id="A0A564G558"/>
<reference evidence="2" key="2">
    <citation type="journal article" date="2021" name="Front. Microbiol.">
        <title>Comprehensive Comparative Genomics and Phenotyping of Methylobacterium Species.</title>
        <authorList>
            <person name="Alessa O."/>
            <person name="Ogura Y."/>
            <person name="Fujitani Y."/>
            <person name="Takami H."/>
            <person name="Hayashi T."/>
            <person name="Sahin N."/>
            <person name="Tani A."/>
        </authorList>
    </citation>
    <scope>NUCLEOTIDE SEQUENCE</scope>
    <source>
        <strain evidence="2">DSM 22415</strain>
    </source>
</reference>
<dbReference type="InterPro" id="IPR006448">
    <property type="entry name" value="Phage_term_ssu_P27"/>
</dbReference>
<evidence type="ECO:0000256" key="1">
    <source>
        <dbReference type="SAM" id="MobiDB-lite"/>
    </source>
</evidence>
<reference evidence="3 4" key="1">
    <citation type="submission" date="2019-06" db="EMBL/GenBank/DDBJ databases">
        <authorList>
            <person name="Rodrigo-Torres L."/>
            <person name="Arahal R. D."/>
            <person name="Lucena T."/>
        </authorList>
    </citation>
    <scope>NUCLEOTIDE SEQUENCE [LARGE SCALE GENOMIC DNA]</scope>
    <source>
        <strain evidence="3 4">SW08-7</strain>
    </source>
</reference>
<gene>
    <name evidence="2" type="ORF">IFDJLNFL_4052</name>
    <name evidence="3" type="ORF">MTDSW087_04821</name>
</gene>
<dbReference type="NCBIfam" id="TIGR01558">
    <property type="entry name" value="sm_term_P27"/>
    <property type="match status" value="1"/>
</dbReference>
<protein>
    <recommendedName>
        <fullName evidence="6">Phage terminase small subunit P27 family</fullName>
    </recommendedName>
</protein>
<feature type="region of interest" description="Disordered" evidence="1">
    <location>
        <begin position="1"/>
        <end position="25"/>
    </location>
</feature>
<accession>A0A564G558</accession>
<dbReference type="Pfam" id="PF05119">
    <property type="entry name" value="Terminase_4"/>
    <property type="match status" value="1"/>
</dbReference>
<dbReference type="EMBL" id="BPQI01000133">
    <property type="protein sequence ID" value="GJD58137.1"/>
    <property type="molecule type" value="Genomic_DNA"/>
</dbReference>
<reference evidence="2" key="3">
    <citation type="submission" date="2021-08" db="EMBL/GenBank/DDBJ databases">
        <authorList>
            <person name="Tani A."/>
            <person name="Ola A."/>
            <person name="Ogura Y."/>
            <person name="Katsura K."/>
            <person name="Hayashi T."/>
        </authorList>
    </citation>
    <scope>NUCLEOTIDE SEQUENCE</scope>
    <source>
        <strain evidence="2">DSM 22415</strain>
    </source>
</reference>
<evidence type="ECO:0000313" key="5">
    <source>
        <dbReference type="Proteomes" id="UP001055303"/>
    </source>
</evidence>
<dbReference type="OrthoDB" id="8399992at2"/>